<dbReference type="EMBL" id="HE580268">
    <property type="protein sequence ID" value="CCD23238.1"/>
    <property type="molecule type" value="Genomic_DNA"/>
</dbReference>
<keyword evidence="2" id="KW-1185">Reference proteome</keyword>
<dbReference type="AlphaFoldDB" id="G0W627"/>
<dbReference type="HOGENOM" id="CLU_1661242_0_0_1"/>
<evidence type="ECO:0000313" key="1">
    <source>
        <dbReference type="EMBL" id="CCD23238.1"/>
    </source>
</evidence>
<organism evidence="1 2">
    <name type="scientific">Naumovozyma dairenensis (strain ATCC 10597 / BCRC 20456 / CBS 421 / NBRC 0211 / NRRL Y-12639)</name>
    <name type="common">Saccharomyces dairenensis</name>
    <dbReference type="NCBI Taxonomy" id="1071378"/>
    <lineage>
        <taxon>Eukaryota</taxon>
        <taxon>Fungi</taxon>
        <taxon>Dikarya</taxon>
        <taxon>Ascomycota</taxon>
        <taxon>Saccharomycotina</taxon>
        <taxon>Saccharomycetes</taxon>
        <taxon>Saccharomycetales</taxon>
        <taxon>Saccharomycetaceae</taxon>
        <taxon>Naumovozyma</taxon>
    </lineage>
</organism>
<proteinExistence type="predicted"/>
<sequence>MSEHTPTSTTINEREKAQLKGYLGGLFSDEPINDQLTLKRVTDHFFIDLIVDHDFRLPVSANLDLNEGKPDEVIVERRQTFINHLIEQFEEQPEAKGILHGLITKYGEKFFTFYVVALFGIFREFFTTLDHKQLEKKPKRLDLEKSLSSFQDTYQANSK</sequence>
<name>G0W627_NAUDC</name>
<protein>
    <submittedName>
        <fullName evidence="1">Uncharacterized protein</fullName>
    </submittedName>
</protein>
<evidence type="ECO:0000313" key="2">
    <source>
        <dbReference type="Proteomes" id="UP000000689"/>
    </source>
</evidence>
<dbReference type="RefSeq" id="XP_003668481.1">
    <property type="nucleotide sequence ID" value="XM_003668433.1"/>
</dbReference>
<accession>G0W627</accession>
<gene>
    <name evidence="1" type="primary">NDAI0B02030</name>
    <name evidence="1" type="ordered locus">NDAI_0B02030</name>
</gene>
<dbReference type="GeneID" id="11497924"/>
<dbReference type="Proteomes" id="UP000000689">
    <property type="component" value="Chromosome 2"/>
</dbReference>
<dbReference type="KEGG" id="ndi:NDAI_0B02030"/>
<reference evidence="1 2" key="1">
    <citation type="journal article" date="2011" name="Proc. Natl. Acad. Sci. U.S.A.">
        <title>Evolutionary erosion of yeast sex chromosomes by mating-type switching accidents.</title>
        <authorList>
            <person name="Gordon J.L."/>
            <person name="Armisen D."/>
            <person name="Proux-Wera E."/>
            <person name="Oheigeartaigh S.S."/>
            <person name="Byrne K.P."/>
            <person name="Wolfe K.H."/>
        </authorList>
    </citation>
    <scope>NUCLEOTIDE SEQUENCE [LARGE SCALE GENOMIC DNA]</scope>
    <source>
        <strain evidence="2">ATCC 10597 / BCRC 20456 / CBS 421 / NBRC 0211 / NRRL Y-12639</strain>
    </source>
</reference>